<protein>
    <submittedName>
        <fullName evidence="6">Sigma-70 family RNA polymerase sigma factor</fullName>
    </submittedName>
</protein>
<evidence type="ECO:0000313" key="7">
    <source>
        <dbReference type="Proteomes" id="UP000749471"/>
    </source>
</evidence>
<gene>
    <name evidence="6" type="ORF">KQI42_08685</name>
</gene>
<keyword evidence="3" id="KW-0804">Transcription</keyword>
<proteinExistence type="predicted"/>
<feature type="domain" description="RNA polymerase sigma factor 70 region 4 type 2" evidence="5">
    <location>
        <begin position="126"/>
        <end position="178"/>
    </location>
</feature>
<dbReference type="InterPro" id="IPR039425">
    <property type="entry name" value="RNA_pol_sigma-70-like"/>
</dbReference>
<keyword evidence="2" id="KW-0731">Sigma factor</keyword>
<dbReference type="InterPro" id="IPR014284">
    <property type="entry name" value="RNA_pol_sigma-70_dom"/>
</dbReference>
<dbReference type="Pfam" id="PF08281">
    <property type="entry name" value="Sigma70_r4_2"/>
    <property type="match status" value="1"/>
</dbReference>
<evidence type="ECO:0000313" key="6">
    <source>
        <dbReference type="EMBL" id="MBU5438081.1"/>
    </source>
</evidence>
<accession>A0ABS6E6B9</accession>
<comment type="caution">
    <text evidence="6">The sequence shown here is derived from an EMBL/GenBank/DDBJ whole genome shotgun (WGS) entry which is preliminary data.</text>
</comment>
<dbReference type="RefSeq" id="WP_216518872.1">
    <property type="nucleotide sequence ID" value="NZ_JAHLPM010000006.1"/>
</dbReference>
<keyword evidence="1" id="KW-0805">Transcription regulation</keyword>
<dbReference type="InterPro" id="IPR013249">
    <property type="entry name" value="RNA_pol_sigma70_r4_t2"/>
</dbReference>
<dbReference type="Pfam" id="PF04542">
    <property type="entry name" value="Sigma70_r2"/>
    <property type="match status" value="1"/>
</dbReference>
<dbReference type="NCBIfam" id="TIGR02937">
    <property type="entry name" value="sigma70-ECF"/>
    <property type="match status" value="1"/>
</dbReference>
<evidence type="ECO:0000256" key="2">
    <source>
        <dbReference type="ARBA" id="ARBA00023082"/>
    </source>
</evidence>
<keyword evidence="7" id="KW-1185">Reference proteome</keyword>
<dbReference type="InterPro" id="IPR007627">
    <property type="entry name" value="RNA_pol_sigma70_r2"/>
</dbReference>
<sequence>MQQLTLVDTLNEKETREDLCKEVDFTYIFETYYKRVYNYIYYRVNCHYTAGDLTSQVFEKSMLKINTYSESKSPFEVWLFAIAKNVVNDYFRSLKKTQIFSLDAIKELVSKKKTPEDIVETSETNDELLRALKILDTRERNIIALKFGADLRNREIAEILDLTESNIGVILYRTMKKLKKELEREE</sequence>
<reference evidence="6 7" key="1">
    <citation type="submission" date="2021-06" db="EMBL/GenBank/DDBJ databases">
        <authorList>
            <person name="Sun Q."/>
            <person name="Li D."/>
        </authorList>
    </citation>
    <scope>NUCLEOTIDE SEQUENCE [LARGE SCALE GENOMIC DNA]</scope>
    <source>
        <strain evidence="6 7">MSJ-40</strain>
    </source>
</reference>
<dbReference type="PANTHER" id="PTHR43133">
    <property type="entry name" value="RNA POLYMERASE ECF-TYPE SIGMA FACTO"/>
    <property type="match status" value="1"/>
</dbReference>
<organism evidence="6 7">
    <name type="scientific">Tissierella simiarum</name>
    <dbReference type="NCBI Taxonomy" id="2841534"/>
    <lineage>
        <taxon>Bacteria</taxon>
        <taxon>Bacillati</taxon>
        <taxon>Bacillota</taxon>
        <taxon>Tissierellia</taxon>
        <taxon>Tissierellales</taxon>
        <taxon>Tissierellaceae</taxon>
        <taxon>Tissierella</taxon>
    </lineage>
</organism>
<dbReference type="CDD" id="cd06171">
    <property type="entry name" value="Sigma70_r4"/>
    <property type="match status" value="1"/>
</dbReference>
<evidence type="ECO:0000256" key="3">
    <source>
        <dbReference type="ARBA" id="ARBA00023163"/>
    </source>
</evidence>
<dbReference type="EMBL" id="JAHLPM010000006">
    <property type="protein sequence ID" value="MBU5438081.1"/>
    <property type="molecule type" value="Genomic_DNA"/>
</dbReference>
<name>A0ABS6E6B9_9FIRM</name>
<dbReference type="PANTHER" id="PTHR43133:SF57">
    <property type="entry name" value="RNA POLYMERASE SIGMA-70 FACTOR"/>
    <property type="match status" value="1"/>
</dbReference>
<evidence type="ECO:0000256" key="1">
    <source>
        <dbReference type="ARBA" id="ARBA00023015"/>
    </source>
</evidence>
<feature type="domain" description="RNA polymerase sigma-70 region 2" evidence="4">
    <location>
        <begin position="28"/>
        <end position="96"/>
    </location>
</feature>
<evidence type="ECO:0000259" key="4">
    <source>
        <dbReference type="Pfam" id="PF04542"/>
    </source>
</evidence>
<evidence type="ECO:0000259" key="5">
    <source>
        <dbReference type="Pfam" id="PF08281"/>
    </source>
</evidence>
<dbReference type="Proteomes" id="UP000749471">
    <property type="component" value="Unassembled WGS sequence"/>
</dbReference>